<protein>
    <submittedName>
        <fullName evidence="2">Ferredoxin</fullName>
    </submittedName>
</protein>
<dbReference type="Proteomes" id="UP000012081">
    <property type="component" value="Unassembled WGS sequence"/>
</dbReference>
<name>M8DJ67_9BACL</name>
<dbReference type="OrthoDB" id="9807864at2"/>
<dbReference type="AlphaFoldDB" id="M8DJ67"/>
<reference evidence="2 3" key="1">
    <citation type="submission" date="2013-03" db="EMBL/GenBank/DDBJ databases">
        <title>Assembly of a new bacterial strain Brevibacillus borstelensis AK1.</title>
        <authorList>
            <person name="Rajan I."/>
            <person name="PoliReddy D."/>
            <person name="Sugumar T."/>
            <person name="Rathinam K."/>
            <person name="Alqarawi S."/>
            <person name="Khalil A.B."/>
            <person name="Sivakumar N."/>
        </authorList>
    </citation>
    <scope>NUCLEOTIDE SEQUENCE [LARGE SCALE GENOMIC DNA]</scope>
    <source>
        <strain evidence="2 3">AK1</strain>
    </source>
</reference>
<dbReference type="PATRIC" id="fig|1300222.3.peg.1298"/>
<dbReference type="STRING" id="1300222.I532_06330"/>
<dbReference type="GO" id="GO:0051537">
    <property type="term" value="F:2 iron, 2 sulfur cluster binding"/>
    <property type="evidence" value="ECO:0007669"/>
    <property type="project" value="InterPro"/>
</dbReference>
<dbReference type="Gene3D" id="3.10.20.30">
    <property type="match status" value="1"/>
</dbReference>
<organism evidence="2 3">
    <name type="scientific">Brevibacillus borstelensis AK1</name>
    <dbReference type="NCBI Taxonomy" id="1300222"/>
    <lineage>
        <taxon>Bacteria</taxon>
        <taxon>Bacillati</taxon>
        <taxon>Bacillota</taxon>
        <taxon>Bacilli</taxon>
        <taxon>Bacillales</taxon>
        <taxon>Paenibacillaceae</taxon>
        <taxon>Brevibacillus</taxon>
    </lineage>
</organism>
<gene>
    <name evidence="2" type="ORF">I532_06330</name>
</gene>
<feature type="domain" description="2Fe-2S ferredoxin-type" evidence="1">
    <location>
        <begin position="2"/>
        <end position="98"/>
    </location>
</feature>
<dbReference type="InterPro" id="IPR006058">
    <property type="entry name" value="2Fe2S_fd_BS"/>
</dbReference>
<dbReference type="RefSeq" id="WP_003387102.1">
    <property type="nucleotide sequence ID" value="NZ_APBN01000002.1"/>
</dbReference>
<evidence type="ECO:0000313" key="3">
    <source>
        <dbReference type="Proteomes" id="UP000012081"/>
    </source>
</evidence>
<dbReference type="InterPro" id="IPR012675">
    <property type="entry name" value="Beta-grasp_dom_sf"/>
</dbReference>
<accession>M8DJ67</accession>
<dbReference type="EMBL" id="APBN01000002">
    <property type="protein sequence ID" value="EMT53608.1"/>
    <property type="molecule type" value="Genomic_DNA"/>
</dbReference>
<comment type="caution">
    <text evidence="2">The sequence shown here is derived from an EMBL/GenBank/DDBJ whole genome shotgun (WGS) entry which is preliminary data.</text>
</comment>
<dbReference type="InterPro" id="IPR036010">
    <property type="entry name" value="2Fe-2S_ferredoxin-like_sf"/>
</dbReference>
<sequence length="98" mass="11062">MKELTLHTRSGTHQMPLVMGKTIVAIAKEHKLSWGYACERGICAQCRTHVEAGAEHLNEITDAEKLRLRKAERAEGYRLGCQIKVIHEGNVTLAHRPY</sequence>
<proteinExistence type="predicted"/>
<evidence type="ECO:0000313" key="2">
    <source>
        <dbReference type="EMBL" id="EMT53608.1"/>
    </source>
</evidence>
<evidence type="ECO:0000259" key="1">
    <source>
        <dbReference type="PROSITE" id="PS51085"/>
    </source>
</evidence>
<dbReference type="PROSITE" id="PS51085">
    <property type="entry name" value="2FE2S_FER_2"/>
    <property type="match status" value="1"/>
</dbReference>
<dbReference type="Pfam" id="PF00111">
    <property type="entry name" value="Fer2"/>
    <property type="match status" value="1"/>
</dbReference>
<dbReference type="CDD" id="cd00207">
    <property type="entry name" value="fer2"/>
    <property type="match status" value="1"/>
</dbReference>
<dbReference type="InterPro" id="IPR001041">
    <property type="entry name" value="2Fe-2S_ferredoxin-type"/>
</dbReference>
<dbReference type="PROSITE" id="PS00197">
    <property type="entry name" value="2FE2S_FER_1"/>
    <property type="match status" value="1"/>
</dbReference>
<keyword evidence="3" id="KW-1185">Reference proteome</keyword>
<dbReference type="SUPFAM" id="SSF54292">
    <property type="entry name" value="2Fe-2S ferredoxin-like"/>
    <property type="match status" value="1"/>
</dbReference>